<name>A0ABP7I3T8_9ACTN</name>
<keyword evidence="2" id="KW-1133">Transmembrane helix</keyword>
<feature type="transmembrane region" description="Helical" evidence="2">
    <location>
        <begin position="34"/>
        <end position="55"/>
    </location>
</feature>
<evidence type="ECO:0000313" key="3">
    <source>
        <dbReference type="EMBL" id="GAA3811223.1"/>
    </source>
</evidence>
<feature type="transmembrane region" description="Helical" evidence="2">
    <location>
        <begin position="266"/>
        <end position="287"/>
    </location>
</feature>
<feature type="transmembrane region" description="Helical" evidence="2">
    <location>
        <begin position="333"/>
        <end position="352"/>
    </location>
</feature>
<reference evidence="4" key="1">
    <citation type="journal article" date="2019" name="Int. J. Syst. Evol. Microbiol.">
        <title>The Global Catalogue of Microorganisms (GCM) 10K type strain sequencing project: providing services to taxonomists for standard genome sequencing and annotation.</title>
        <authorList>
            <consortium name="The Broad Institute Genomics Platform"/>
            <consortium name="The Broad Institute Genome Sequencing Center for Infectious Disease"/>
            <person name="Wu L."/>
            <person name="Ma J."/>
        </authorList>
    </citation>
    <scope>NUCLEOTIDE SEQUENCE [LARGE SCALE GENOMIC DNA]</scope>
    <source>
        <strain evidence="4">JCM 16953</strain>
    </source>
</reference>
<accession>A0ABP7I3T8</accession>
<evidence type="ECO:0000256" key="1">
    <source>
        <dbReference type="SAM" id="MobiDB-lite"/>
    </source>
</evidence>
<dbReference type="RefSeq" id="WP_344773360.1">
    <property type="nucleotide sequence ID" value="NZ_BAABAH010000003.1"/>
</dbReference>
<feature type="transmembrane region" description="Helical" evidence="2">
    <location>
        <begin position="145"/>
        <end position="165"/>
    </location>
</feature>
<feature type="transmembrane region" description="Helical" evidence="2">
    <location>
        <begin position="299"/>
        <end position="321"/>
    </location>
</feature>
<evidence type="ECO:0000313" key="4">
    <source>
        <dbReference type="Proteomes" id="UP001501821"/>
    </source>
</evidence>
<keyword evidence="4" id="KW-1185">Reference proteome</keyword>
<feature type="transmembrane region" description="Helical" evidence="2">
    <location>
        <begin position="227"/>
        <end position="246"/>
    </location>
</feature>
<keyword evidence="2" id="KW-0812">Transmembrane</keyword>
<keyword evidence="2" id="KW-0472">Membrane</keyword>
<protein>
    <recommendedName>
        <fullName evidence="5">NnrS family protein</fullName>
    </recommendedName>
</protein>
<feature type="transmembrane region" description="Helical" evidence="2">
    <location>
        <begin position="97"/>
        <end position="116"/>
    </location>
</feature>
<evidence type="ECO:0000256" key="2">
    <source>
        <dbReference type="SAM" id="Phobius"/>
    </source>
</evidence>
<gene>
    <name evidence="3" type="ORF">GCM10022242_12140</name>
</gene>
<proteinExistence type="predicted"/>
<feature type="transmembrane region" description="Helical" evidence="2">
    <location>
        <begin position="67"/>
        <end position="85"/>
    </location>
</feature>
<dbReference type="Proteomes" id="UP001501821">
    <property type="component" value="Unassembled WGS sequence"/>
</dbReference>
<sequence>MSTTTTRQRSPKGPGSDLGAGHAPRVHASLVPRVALLAPAGIALLAGLDAALILLDLPAPVRVDRLPEVHGMLMVLGFVGTLIALERAVALRRRLGFVAPALLGLGALVLLSPAPLVVARGLLAAGAAALVGLYLPLWRRQRDDAVLVQALGAVLALGAAVLWLGGTDVPVLAPWLVGFVVLTIAGERLELARIAMGPSAGTTLVLLASGLLAGIVAALLWPRPGAALLGAAMLVLTGWLAAHDVARRTVHAPSHNSGRTGGLPRYMAGCMLAGYCWLGVAGAIWMLGGPATEGVRHDALLHAVFLGFTLSMIMAHAPVILPAVLRRPLPYHPALIAPAVLLHGSLALRLWVGDALGSHGAWVTGGVLNIAAVLSFVAIAVGCAVRGTRSPA</sequence>
<dbReference type="EMBL" id="BAABAH010000003">
    <property type="protein sequence ID" value="GAA3811223.1"/>
    <property type="molecule type" value="Genomic_DNA"/>
</dbReference>
<feature type="transmembrane region" description="Helical" evidence="2">
    <location>
        <begin position="122"/>
        <end position="138"/>
    </location>
</feature>
<feature type="transmembrane region" description="Helical" evidence="2">
    <location>
        <begin position="201"/>
        <end position="221"/>
    </location>
</feature>
<feature type="region of interest" description="Disordered" evidence="1">
    <location>
        <begin position="1"/>
        <end position="21"/>
    </location>
</feature>
<organism evidence="3 4">
    <name type="scientific">Nocardioides panacisoli</name>
    <dbReference type="NCBI Taxonomy" id="627624"/>
    <lineage>
        <taxon>Bacteria</taxon>
        <taxon>Bacillati</taxon>
        <taxon>Actinomycetota</taxon>
        <taxon>Actinomycetes</taxon>
        <taxon>Propionibacteriales</taxon>
        <taxon>Nocardioidaceae</taxon>
        <taxon>Nocardioides</taxon>
    </lineage>
</organism>
<feature type="transmembrane region" description="Helical" evidence="2">
    <location>
        <begin position="364"/>
        <end position="385"/>
    </location>
</feature>
<evidence type="ECO:0008006" key="5">
    <source>
        <dbReference type="Google" id="ProtNLM"/>
    </source>
</evidence>
<comment type="caution">
    <text evidence="3">The sequence shown here is derived from an EMBL/GenBank/DDBJ whole genome shotgun (WGS) entry which is preliminary data.</text>
</comment>
<feature type="transmembrane region" description="Helical" evidence="2">
    <location>
        <begin position="171"/>
        <end position="189"/>
    </location>
</feature>